<accession>A0A7C7D856</accession>
<feature type="domain" description="N-acetyltransferase" evidence="2">
    <location>
        <begin position="6"/>
        <end position="168"/>
    </location>
</feature>
<keyword evidence="3" id="KW-0808">Transferase</keyword>
<dbReference type="EMBL" id="DUTF01000060">
    <property type="protein sequence ID" value="HHY25660.1"/>
    <property type="molecule type" value="Genomic_DNA"/>
</dbReference>
<dbReference type="GO" id="GO:0046677">
    <property type="term" value="P:response to antibiotic"/>
    <property type="evidence" value="ECO:0007669"/>
    <property type="project" value="UniProtKB-KW"/>
</dbReference>
<comment type="caution">
    <text evidence="3">The sequence shown here is derived from an EMBL/GenBank/DDBJ whole genome shotgun (WGS) entry which is preliminary data.</text>
</comment>
<proteinExistence type="predicted"/>
<evidence type="ECO:0000313" key="4">
    <source>
        <dbReference type="Proteomes" id="UP000553059"/>
    </source>
</evidence>
<organism evidence="3 4">
    <name type="scientific">Desulfitobacterium dehalogenans</name>
    <dbReference type="NCBI Taxonomy" id="36854"/>
    <lineage>
        <taxon>Bacteria</taxon>
        <taxon>Bacillati</taxon>
        <taxon>Bacillota</taxon>
        <taxon>Clostridia</taxon>
        <taxon>Eubacteriales</taxon>
        <taxon>Desulfitobacteriaceae</taxon>
        <taxon>Desulfitobacterium</taxon>
    </lineage>
</organism>
<gene>
    <name evidence="3" type="ORF">GX523_02695</name>
</gene>
<keyword evidence="1" id="KW-0046">Antibiotic resistance</keyword>
<name>A0A7C7D856_9FIRM</name>
<evidence type="ECO:0000259" key="2">
    <source>
        <dbReference type="PROSITE" id="PS51186"/>
    </source>
</evidence>
<dbReference type="GO" id="GO:0016410">
    <property type="term" value="F:N-acyltransferase activity"/>
    <property type="evidence" value="ECO:0007669"/>
    <property type="project" value="TreeGrafter"/>
</dbReference>
<dbReference type="Proteomes" id="UP000553059">
    <property type="component" value="Unassembled WGS sequence"/>
</dbReference>
<sequence>MCEQPLYLRPIEDGDIALLEKWLNKPYILHWYEDPAAWINEIEQRNGSFAFINHFIVMEGSRSIGFCQYYDCYKAGEDWYSVSNPNQTYSIDYLIGEEAYLRKGYGKRVINLLMEHIHANTQAKEFIVKPDEDNPASCKALTSSGFQYDKAAAYYRWGFEKDYIQKLKV</sequence>
<dbReference type="PANTHER" id="PTHR31438:SF1">
    <property type="entry name" value="LYSINE N-ACYLTRANSFERASE C17G9.06C-RELATED"/>
    <property type="match status" value="1"/>
</dbReference>
<dbReference type="SUPFAM" id="SSF55729">
    <property type="entry name" value="Acyl-CoA N-acyltransferases (Nat)"/>
    <property type="match status" value="1"/>
</dbReference>
<dbReference type="InterPro" id="IPR016181">
    <property type="entry name" value="Acyl_CoA_acyltransferase"/>
</dbReference>
<dbReference type="AlphaFoldDB" id="A0A7C7D856"/>
<protein>
    <submittedName>
        <fullName evidence="3">GNAT family N-acetyltransferase</fullName>
    </submittedName>
</protein>
<evidence type="ECO:0000313" key="3">
    <source>
        <dbReference type="EMBL" id="HHY25660.1"/>
    </source>
</evidence>
<dbReference type="InterPro" id="IPR000182">
    <property type="entry name" value="GNAT_dom"/>
</dbReference>
<evidence type="ECO:0000256" key="1">
    <source>
        <dbReference type="ARBA" id="ARBA00023251"/>
    </source>
</evidence>
<reference evidence="3 4" key="1">
    <citation type="journal article" date="2020" name="Biotechnol. Biofuels">
        <title>New insights from the biogas microbiome by comprehensive genome-resolved metagenomics of nearly 1600 species originating from multiple anaerobic digesters.</title>
        <authorList>
            <person name="Campanaro S."/>
            <person name="Treu L."/>
            <person name="Rodriguez-R L.M."/>
            <person name="Kovalovszki A."/>
            <person name="Ziels R.M."/>
            <person name="Maus I."/>
            <person name="Zhu X."/>
            <person name="Kougias P.G."/>
            <person name="Basile A."/>
            <person name="Luo G."/>
            <person name="Schluter A."/>
            <person name="Konstantinidis K.T."/>
            <person name="Angelidaki I."/>
        </authorList>
    </citation>
    <scope>NUCLEOTIDE SEQUENCE [LARGE SCALE GENOMIC DNA]</scope>
    <source>
        <strain evidence="3">AS05jafATM_4</strain>
    </source>
</reference>
<dbReference type="Pfam" id="PF13523">
    <property type="entry name" value="Acetyltransf_8"/>
    <property type="match status" value="1"/>
</dbReference>
<dbReference type="PROSITE" id="PS51186">
    <property type="entry name" value="GNAT"/>
    <property type="match status" value="1"/>
</dbReference>
<dbReference type="PANTHER" id="PTHR31438">
    <property type="entry name" value="LYSINE N-ACYLTRANSFERASE C17G9.06C-RELATED"/>
    <property type="match status" value="1"/>
</dbReference>
<dbReference type="Gene3D" id="3.40.630.30">
    <property type="match status" value="1"/>
</dbReference>